<dbReference type="InterPro" id="IPR050696">
    <property type="entry name" value="FtsA/MreB"/>
</dbReference>
<dbReference type="CDD" id="cd24004">
    <property type="entry name" value="ASKHA_NBD_PilM-like"/>
    <property type="match status" value="1"/>
</dbReference>
<reference evidence="2" key="1">
    <citation type="submission" date="2022-05" db="EMBL/GenBank/DDBJ databases">
        <title>Comparative Genomics of Spacecraft Associated Microbes.</title>
        <authorList>
            <person name="Tran M.T."/>
            <person name="Wright A."/>
            <person name="Seuylemezian A."/>
            <person name="Eisen J."/>
            <person name="Coil D."/>
        </authorList>
    </citation>
    <scope>NUCLEOTIDE SEQUENCE</scope>
    <source>
        <strain evidence="2">214.1.1</strain>
    </source>
</reference>
<dbReference type="Pfam" id="PF14450">
    <property type="entry name" value="FtsA"/>
    <property type="match status" value="1"/>
</dbReference>
<dbReference type="PANTHER" id="PTHR32432:SF3">
    <property type="entry name" value="ETHANOLAMINE UTILIZATION PROTEIN EUTJ"/>
    <property type="match status" value="1"/>
</dbReference>
<accession>A0A9X2IP93</accession>
<name>A0A9X2IP93_9BACI</name>
<evidence type="ECO:0000313" key="2">
    <source>
        <dbReference type="EMBL" id="MCM3714995.1"/>
    </source>
</evidence>
<comment type="caution">
    <text evidence="2">The sequence shown here is derived from an EMBL/GenBank/DDBJ whole genome shotgun (WGS) entry which is preliminary data.</text>
</comment>
<dbReference type="AlphaFoldDB" id="A0A9X2IP93"/>
<dbReference type="Gene3D" id="3.30.420.40">
    <property type="match status" value="2"/>
</dbReference>
<dbReference type="RefSeq" id="WP_251223764.1">
    <property type="nucleotide sequence ID" value="NZ_JAMBOL010000011.1"/>
</dbReference>
<keyword evidence="3" id="KW-1185">Reference proteome</keyword>
<organism evidence="2 3">
    <name type="scientific">Halalkalibacter oceani</name>
    <dbReference type="NCBI Taxonomy" id="1653776"/>
    <lineage>
        <taxon>Bacteria</taxon>
        <taxon>Bacillati</taxon>
        <taxon>Bacillota</taxon>
        <taxon>Bacilli</taxon>
        <taxon>Bacillales</taxon>
        <taxon>Bacillaceae</taxon>
        <taxon>Halalkalibacter</taxon>
    </lineage>
</organism>
<feature type="domain" description="SHS2" evidence="1">
    <location>
        <begin position="9"/>
        <end position="206"/>
    </location>
</feature>
<dbReference type="InterPro" id="IPR003494">
    <property type="entry name" value="SHS2_FtsA"/>
</dbReference>
<dbReference type="Gene3D" id="3.30.1490.300">
    <property type="match status" value="1"/>
</dbReference>
<gene>
    <name evidence="2" type="primary">pilM</name>
    <name evidence="2" type="ORF">M3202_12975</name>
</gene>
<evidence type="ECO:0000313" key="3">
    <source>
        <dbReference type="Proteomes" id="UP001139179"/>
    </source>
</evidence>
<dbReference type="SUPFAM" id="SSF53067">
    <property type="entry name" value="Actin-like ATPase domain"/>
    <property type="match status" value="2"/>
</dbReference>
<proteinExistence type="predicted"/>
<sequence>MTTDQSSPLFALDIGTRSVVGLLLRPENGSFSLIDSVIKEHEERAMLDGQIHDVPAVAKVIETVKHKLEEQHGPLRKVCVAAAGRSLKTKRARFEIDISAKPMFDRDDVLHLELSAVQQAQFQLANEIDDASTIDYYCVGYSVLAYSLDNEPIGSLLDQTGKLAAVEVIATFLPKVVVESLLAALTRAELELEALTLEPIAAINVLIPPSMRRLNVALVDIGAGTSDIALTDENTVIAYGMVPVAGDEITEAISDHYLLDFPDAEQVKRQLSTQETVEITDILGTEMSYAKKEFIAPIEGNIQHLARSISEEIIRLNGRTPKAVMLVGGGSLTPLLPYYVAEYLGLPENRVAIRGADAIKALQSKPGDPFGPELVTPIGIAIAAKENPIQYSSVTVNGRTLRLFDVKKLTIGDGLLAAGIDIARLYGKPGLALMVTVQEQLISIPGEYGGPPLLLKNGQPTTLDSPLEAGDQIVVERGQNGEQAKATIADLLEDIPTLSLVINGEKREITATILQNGVVASKDSFVKERDQITLLSKRTVKEILQLENISPHNFEPVTIIVNGERWSFQPKQTKLLLNGRPVLPGHEVKSGDEISWEVASENQLTVATFLRQNEVEPEKSITVFYNNDPVEIYKTVVEVKRGDSVLSPSDELRANDQLQLSFKKEEPFILQDIFTAVEIDLAHLSGKKVVLRKNGEETSFNSPLINGDRIELLVGEKLSLFRSS</sequence>
<protein>
    <submittedName>
        <fullName evidence="2">Pilus assembly protein PilM</fullName>
    </submittedName>
</protein>
<dbReference type="PANTHER" id="PTHR32432">
    <property type="entry name" value="CELL DIVISION PROTEIN FTSA-RELATED"/>
    <property type="match status" value="1"/>
</dbReference>
<dbReference type="GO" id="GO:0051301">
    <property type="term" value="P:cell division"/>
    <property type="evidence" value="ECO:0007669"/>
    <property type="project" value="InterPro"/>
</dbReference>
<dbReference type="InterPro" id="IPR043129">
    <property type="entry name" value="ATPase_NBD"/>
</dbReference>
<dbReference type="Proteomes" id="UP001139179">
    <property type="component" value="Unassembled WGS sequence"/>
</dbReference>
<dbReference type="SMART" id="SM00842">
    <property type="entry name" value="FtsA"/>
    <property type="match status" value="1"/>
</dbReference>
<dbReference type="EMBL" id="JAMBOL010000011">
    <property type="protein sequence ID" value="MCM3714995.1"/>
    <property type="molecule type" value="Genomic_DNA"/>
</dbReference>
<evidence type="ECO:0000259" key="1">
    <source>
        <dbReference type="SMART" id="SM00842"/>
    </source>
</evidence>